<dbReference type="Gene3D" id="3.20.20.190">
    <property type="entry name" value="Phosphatidylinositol (PI) phosphodiesterase"/>
    <property type="match status" value="1"/>
</dbReference>
<dbReference type="PROSITE" id="PS50008">
    <property type="entry name" value="PIPLC_Y_DOMAIN"/>
    <property type="match status" value="1"/>
</dbReference>
<proteinExistence type="predicted"/>
<dbReference type="Gene3D" id="2.60.40.150">
    <property type="entry name" value="C2 domain"/>
    <property type="match status" value="1"/>
</dbReference>
<dbReference type="KEGG" id="lbc:LACBIDRAFT_233152"/>
<organism evidence="9">
    <name type="scientific">Laccaria bicolor (strain S238N-H82 / ATCC MYA-4686)</name>
    <name type="common">Bicoloured deceiver</name>
    <name type="synonym">Laccaria laccata var. bicolor</name>
    <dbReference type="NCBI Taxonomy" id="486041"/>
    <lineage>
        <taxon>Eukaryota</taxon>
        <taxon>Fungi</taxon>
        <taxon>Dikarya</taxon>
        <taxon>Basidiomycota</taxon>
        <taxon>Agaricomycotina</taxon>
        <taxon>Agaricomycetes</taxon>
        <taxon>Agaricomycetidae</taxon>
        <taxon>Agaricales</taxon>
        <taxon>Agaricineae</taxon>
        <taxon>Hydnangiaceae</taxon>
        <taxon>Laccaria</taxon>
    </lineage>
</organism>
<dbReference type="Proteomes" id="UP000001194">
    <property type="component" value="Unassembled WGS sequence"/>
</dbReference>
<dbReference type="HOGENOM" id="CLU_002738_3_2_1"/>
<dbReference type="PROSITE" id="PS50007">
    <property type="entry name" value="PIPLC_X_DOMAIN"/>
    <property type="match status" value="1"/>
</dbReference>
<dbReference type="SMART" id="SM00149">
    <property type="entry name" value="PLCYc"/>
    <property type="match status" value="1"/>
</dbReference>
<feature type="non-terminal residue" evidence="8">
    <location>
        <position position="1"/>
    </location>
</feature>
<evidence type="ECO:0000256" key="3">
    <source>
        <dbReference type="ARBA" id="ARBA00022963"/>
    </source>
</evidence>
<feature type="region of interest" description="Disordered" evidence="6">
    <location>
        <begin position="174"/>
        <end position="195"/>
    </location>
</feature>
<reference evidence="8 9" key="1">
    <citation type="journal article" date="2008" name="Nature">
        <title>The genome of Laccaria bicolor provides insights into mycorrhizal symbiosis.</title>
        <authorList>
            <person name="Martin F."/>
            <person name="Aerts A."/>
            <person name="Ahren D."/>
            <person name="Brun A."/>
            <person name="Danchin E.G.J."/>
            <person name="Duchaussoy F."/>
            <person name="Gibon J."/>
            <person name="Kohler A."/>
            <person name="Lindquist E."/>
            <person name="Pereda V."/>
            <person name="Salamov A."/>
            <person name="Shapiro H.J."/>
            <person name="Wuyts J."/>
            <person name="Blaudez D."/>
            <person name="Buee M."/>
            <person name="Brokstein P."/>
            <person name="Canbaeck B."/>
            <person name="Cohen D."/>
            <person name="Courty P.E."/>
            <person name="Coutinho P.M."/>
            <person name="Delaruelle C."/>
            <person name="Detter J.C."/>
            <person name="Deveau A."/>
            <person name="DiFazio S."/>
            <person name="Duplessis S."/>
            <person name="Fraissinet-Tachet L."/>
            <person name="Lucic E."/>
            <person name="Frey-Klett P."/>
            <person name="Fourrey C."/>
            <person name="Feussner I."/>
            <person name="Gay G."/>
            <person name="Grimwood J."/>
            <person name="Hoegger P.J."/>
            <person name="Jain P."/>
            <person name="Kilaru S."/>
            <person name="Labbe J."/>
            <person name="Lin Y.C."/>
            <person name="Legue V."/>
            <person name="Le Tacon F."/>
            <person name="Marmeisse R."/>
            <person name="Melayah D."/>
            <person name="Montanini B."/>
            <person name="Muratet M."/>
            <person name="Nehls U."/>
            <person name="Niculita-Hirzel H."/>
            <person name="Oudot-Le Secq M.P."/>
            <person name="Peter M."/>
            <person name="Quesneville H."/>
            <person name="Rajashekar B."/>
            <person name="Reich M."/>
            <person name="Rouhier N."/>
            <person name="Schmutz J."/>
            <person name="Yin T."/>
            <person name="Chalot M."/>
            <person name="Henrissat B."/>
            <person name="Kuees U."/>
            <person name="Lucas S."/>
            <person name="Van de Peer Y."/>
            <person name="Podila G.K."/>
            <person name="Polle A."/>
            <person name="Pukkila P.J."/>
            <person name="Richardson P.M."/>
            <person name="Rouze P."/>
            <person name="Sanders I.R."/>
            <person name="Stajich J.E."/>
            <person name="Tunlid A."/>
            <person name="Tuskan G."/>
            <person name="Grigoriev I.V."/>
        </authorList>
    </citation>
    <scope>NUCLEOTIDE SEQUENCE [LARGE SCALE GENOMIC DNA]</scope>
    <source>
        <strain evidence="9">S238N-H82 / ATCC MYA-4686</strain>
    </source>
</reference>
<keyword evidence="3 5" id="KW-0442">Lipid degradation</keyword>
<dbReference type="CDD" id="cd08598">
    <property type="entry name" value="PI-PLC1c_yeast"/>
    <property type="match status" value="1"/>
</dbReference>
<dbReference type="GeneID" id="6073826"/>
<dbReference type="STRING" id="486041.B0D2M8"/>
<sequence>PASEYFISSSHNTYLVGHQLIGDSTIEGYIRALLHSCRSVELDIFDGDHEPMIFHGKTLTTKVSLREVCQVIKKYGFVASPYPIILSAEVHCSVAQQDMIAAIMIEVFEDTLIQEPLEELAEGRRIEVLPSPEQLKGKILLKRLHRPPLPRSPAPSSPHLPAIPISPVPIETTLKPPNTISARRPSDTSELSRPKPKMSPALVALLVYTVGVKCRGINKKEEYAPVHMFSLSENAANKMLKFGMMDLVKHTRTHMVRIYPKGTRVSSTNYEPHRFWCAGAQLVAMNWQTFGMLPLRNGRSGFVLKPLALRIGSKDLLSKRTQHRFDVTIISAQQLPRPKNASGHEIMDKTNAVKNNGFNPVWEEKLRIPFECVGDMMDLVFVSLEHGMFSRYHLYCRENSCGWAGYRHLPLHDSQLSQYLFSTLFVKINVTLVEV</sequence>
<dbReference type="RefSeq" id="XP_001878079.1">
    <property type="nucleotide sequence ID" value="XM_001878044.1"/>
</dbReference>
<dbReference type="GO" id="GO:0016042">
    <property type="term" value="P:lipid catabolic process"/>
    <property type="evidence" value="ECO:0007669"/>
    <property type="project" value="UniProtKB-KW"/>
</dbReference>
<dbReference type="InterPro" id="IPR017946">
    <property type="entry name" value="PLC-like_Pdiesterase_TIM-brl"/>
</dbReference>
<name>B0D2M8_LACBS</name>
<dbReference type="InterPro" id="IPR001711">
    <property type="entry name" value="PLipase_C_Pinositol-sp_Y"/>
</dbReference>
<dbReference type="PANTHER" id="PTHR10336:SF36">
    <property type="entry name" value="1-PHOSPHATIDYLINOSITOL 4,5-BISPHOSPHATE PHOSPHODIESTERASE BETA-4"/>
    <property type="match status" value="1"/>
</dbReference>
<dbReference type="EC" id="3.1.4.11" evidence="1 5"/>
<evidence type="ECO:0000313" key="9">
    <source>
        <dbReference type="Proteomes" id="UP000001194"/>
    </source>
</evidence>
<evidence type="ECO:0000256" key="5">
    <source>
        <dbReference type="RuleBase" id="RU361133"/>
    </source>
</evidence>
<keyword evidence="9" id="KW-1185">Reference proteome</keyword>
<dbReference type="InParanoid" id="B0D2M8"/>
<dbReference type="GO" id="GO:0048015">
    <property type="term" value="P:phosphatidylinositol-mediated signaling"/>
    <property type="evidence" value="ECO:0007669"/>
    <property type="project" value="TreeGrafter"/>
</dbReference>
<comment type="catalytic activity">
    <reaction evidence="5">
        <text>a 1,2-diacyl-sn-glycero-3-phospho-(1D-myo-inositol-4,5-bisphosphate) + H2O = 1D-myo-inositol 1,4,5-trisphosphate + a 1,2-diacyl-sn-glycerol + H(+)</text>
        <dbReference type="Rhea" id="RHEA:33179"/>
        <dbReference type="ChEBI" id="CHEBI:15377"/>
        <dbReference type="ChEBI" id="CHEBI:15378"/>
        <dbReference type="ChEBI" id="CHEBI:17815"/>
        <dbReference type="ChEBI" id="CHEBI:58456"/>
        <dbReference type="ChEBI" id="CHEBI:203600"/>
        <dbReference type="EC" id="3.1.4.11"/>
    </reaction>
</comment>
<dbReference type="InterPro" id="IPR035892">
    <property type="entry name" value="C2_domain_sf"/>
</dbReference>
<dbReference type="CDD" id="cd00275">
    <property type="entry name" value="C2_PLC_like"/>
    <property type="match status" value="1"/>
</dbReference>
<accession>B0D2M8</accession>
<dbReference type="SMART" id="SM00148">
    <property type="entry name" value="PLCXc"/>
    <property type="match status" value="1"/>
</dbReference>
<evidence type="ECO:0000256" key="6">
    <source>
        <dbReference type="SAM" id="MobiDB-lite"/>
    </source>
</evidence>
<dbReference type="Pfam" id="PF00388">
    <property type="entry name" value="PI-PLC-X"/>
    <property type="match status" value="1"/>
</dbReference>
<dbReference type="SUPFAM" id="SSF49562">
    <property type="entry name" value="C2 domain (Calcium/lipid-binding domain, CaLB)"/>
    <property type="match status" value="1"/>
</dbReference>
<dbReference type="InterPro" id="IPR001192">
    <property type="entry name" value="PI-PLC_fam"/>
</dbReference>
<evidence type="ECO:0000256" key="2">
    <source>
        <dbReference type="ARBA" id="ARBA00022801"/>
    </source>
</evidence>
<dbReference type="PRINTS" id="PR00390">
    <property type="entry name" value="PHPHLIPASEC"/>
</dbReference>
<gene>
    <name evidence="8" type="ORF">LACBIDRAFT_233152</name>
</gene>
<dbReference type="EMBL" id="DS547096">
    <property type="protein sequence ID" value="EDR10778.1"/>
    <property type="molecule type" value="Genomic_DNA"/>
</dbReference>
<dbReference type="SUPFAM" id="SSF51695">
    <property type="entry name" value="PLC-like phosphodiesterases"/>
    <property type="match status" value="1"/>
</dbReference>
<dbReference type="GO" id="GO:0051209">
    <property type="term" value="P:release of sequestered calcium ion into cytosol"/>
    <property type="evidence" value="ECO:0007669"/>
    <property type="project" value="TreeGrafter"/>
</dbReference>
<feature type="compositionally biased region" description="Basic and acidic residues" evidence="6">
    <location>
        <begin position="184"/>
        <end position="193"/>
    </location>
</feature>
<evidence type="ECO:0000256" key="4">
    <source>
        <dbReference type="ARBA" id="ARBA00023098"/>
    </source>
</evidence>
<dbReference type="FunCoup" id="B0D2M8">
    <property type="interactions" value="125"/>
</dbReference>
<protein>
    <recommendedName>
        <fullName evidence="1 5">Phosphoinositide phospholipase C</fullName>
        <ecNumber evidence="1 5">3.1.4.11</ecNumber>
    </recommendedName>
</protein>
<keyword evidence="2 5" id="KW-0378">Hydrolase</keyword>
<feature type="domain" description="PI-PLC Y-box" evidence="7">
    <location>
        <begin position="202"/>
        <end position="310"/>
    </location>
</feature>
<dbReference type="PANTHER" id="PTHR10336">
    <property type="entry name" value="PHOSPHOINOSITIDE-SPECIFIC PHOSPHOLIPASE C FAMILY PROTEIN"/>
    <property type="match status" value="1"/>
</dbReference>
<evidence type="ECO:0000313" key="8">
    <source>
        <dbReference type="EMBL" id="EDR10778.1"/>
    </source>
</evidence>
<dbReference type="Pfam" id="PF00387">
    <property type="entry name" value="PI-PLC-Y"/>
    <property type="match status" value="1"/>
</dbReference>
<dbReference type="InterPro" id="IPR000909">
    <property type="entry name" value="PLipase_C_PInositol-sp_X_dom"/>
</dbReference>
<dbReference type="GO" id="GO:0004435">
    <property type="term" value="F:phosphatidylinositol-4,5-bisphosphate phospholipase C activity"/>
    <property type="evidence" value="ECO:0007669"/>
    <property type="project" value="UniProtKB-EC"/>
</dbReference>
<dbReference type="AlphaFoldDB" id="B0D2M8"/>
<keyword evidence="4 5" id="KW-0443">Lipid metabolism</keyword>
<evidence type="ECO:0000256" key="1">
    <source>
        <dbReference type="ARBA" id="ARBA00012368"/>
    </source>
</evidence>
<dbReference type="OrthoDB" id="269822at2759"/>
<evidence type="ECO:0000259" key="7">
    <source>
        <dbReference type="PROSITE" id="PS50008"/>
    </source>
</evidence>